<name>A0A175S1E1_9MICO</name>
<evidence type="ECO:0000313" key="1">
    <source>
        <dbReference type="EMBL" id="KTR08953.1"/>
    </source>
</evidence>
<organism evidence="1 2">
    <name type="scientific">Curtobacterium luteum</name>
    <dbReference type="NCBI Taxonomy" id="33881"/>
    <lineage>
        <taxon>Bacteria</taxon>
        <taxon>Bacillati</taxon>
        <taxon>Actinomycetota</taxon>
        <taxon>Actinomycetes</taxon>
        <taxon>Micrococcales</taxon>
        <taxon>Microbacteriaceae</taxon>
        <taxon>Curtobacterium</taxon>
    </lineage>
</organism>
<sequence length="65" mass="7465">MPNRLEWVRDAEDHWKVSFGADPLCEVTRARQYVVSSPDRSIRGAHSSLEGARAQVQAWVRWSGR</sequence>
<reference evidence="1 2" key="1">
    <citation type="journal article" date="2016" name="Front. Microbiol.">
        <title>Genomic Resource of Rice Seed Associated Bacteria.</title>
        <authorList>
            <person name="Midha S."/>
            <person name="Bansal K."/>
            <person name="Sharma S."/>
            <person name="Kumar N."/>
            <person name="Patil P.P."/>
            <person name="Chaudhry V."/>
            <person name="Patil P.B."/>
        </authorList>
    </citation>
    <scope>NUCLEOTIDE SEQUENCE [LARGE SCALE GENOMIC DNA]</scope>
    <source>
        <strain evidence="1 2">NS184</strain>
    </source>
</reference>
<protein>
    <recommendedName>
        <fullName evidence="3">DUF1508 domain-containing protein</fullName>
    </recommendedName>
</protein>
<gene>
    <name evidence="1" type="ORF">NS184_04345</name>
</gene>
<dbReference type="RefSeq" id="WP_058724911.1">
    <property type="nucleotide sequence ID" value="NZ_LDQC01000024.1"/>
</dbReference>
<proteinExistence type="predicted"/>
<evidence type="ECO:0008006" key="3">
    <source>
        <dbReference type="Google" id="ProtNLM"/>
    </source>
</evidence>
<dbReference type="AlphaFoldDB" id="A0A175S1E1"/>
<comment type="caution">
    <text evidence="1">The sequence shown here is derived from an EMBL/GenBank/DDBJ whole genome shotgun (WGS) entry which is preliminary data.</text>
</comment>
<evidence type="ECO:0000313" key="2">
    <source>
        <dbReference type="Proteomes" id="UP000078252"/>
    </source>
</evidence>
<dbReference type="EMBL" id="LDQC01000024">
    <property type="protein sequence ID" value="KTR08953.1"/>
    <property type="molecule type" value="Genomic_DNA"/>
</dbReference>
<dbReference type="Proteomes" id="UP000078252">
    <property type="component" value="Unassembled WGS sequence"/>
</dbReference>
<dbReference type="OrthoDB" id="5022952at2"/>
<accession>A0A175S1E1</accession>